<proteinExistence type="predicted"/>
<evidence type="ECO:0000256" key="1">
    <source>
        <dbReference type="ARBA" id="ARBA00004162"/>
    </source>
</evidence>
<evidence type="ECO:0000256" key="3">
    <source>
        <dbReference type="ARBA" id="ARBA00022475"/>
    </source>
</evidence>
<evidence type="ECO:0000256" key="10">
    <source>
        <dbReference type="ARBA" id="ARBA00023198"/>
    </source>
</evidence>
<dbReference type="GeneID" id="129328569"/>
<evidence type="ECO:0000256" key="5">
    <source>
        <dbReference type="ARBA" id="ARBA00022729"/>
    </source>
</evidence>
<dbReference type="GO" id="GO:0030368">
    <property type="term" value="F:interleukin-17 receptor activity"/>
    <property type="evidence" value="ECO:0007669"/>
    <property type="project" value="InterPro"/>
</dbReference>
<feature type="chain" id="PRO_5041643605" evidence="13">
    <location>
        <begin position="37"/>
        <end position="746"/>
    </location>
</feature>
<keyword evidence="10" id="KW-0395">Inflammatory response</keyword>
<dbReference type="GO" id="GO:0005886">
    <property type="term" value="C:plasma membrane"/>
    <property type="evidence" value="ECO:0007669"/>
    <property type="project" value="UniProtKB-SubCell"/>
</dbReference>
<keyword evidence="4 12" id="KW-0812">Transmembrane</keyword>
<keyword evidence="15" id="KW-1185">Reference proteome</keyword>
<dbReference type="PANTHER" id="PTHR15583">
    <property type="entry name" value="INTERLEUKIN-17 RECEPTOR"/>
    <property type="match status" value="1"/>
</dbReference>
<dbReference type="AlphaFoldDB" id="A0AA97KXD8"/>
<evidence type="ECO:0000256" key="7">
    <source>
        <dbReference type="ARBA" id="ARBA00023136"/>
    </source>
</evidence>
<dbReference type="Gene3D" id="3.40.50.11530">
    <property type="match status" value="1"/>
</dbReference>
<dbReference type="InterPro" id="IPR027841">
    <property type="entry name" value="IL-17_rcpt_C/E_N"/>
</dbReference>
<evidence type="ECO:0000256" key="11">
    <source>
        <dbReference type="SAM" id="MobiDB-lite"/>
    </source>
</evidence>
<protein>
    <submittedName>
        <fullName evidence="16">Interleukin-17 receptor C</fullName>
    </submittedName>
</protein>
<feature type="region of interest" description="Disordered" evidence="11">
    <location>
        <begin position="717"/>
        <end position="746"/>
    </location>
</feature>
<keyword evidence="9" id="KW-0325">Glycoprotein</keyword>
<evidence type="ECO:0000256" key="6">
    <source>
        <dbReference type="ARBA" id="ARBA00022989"/>
    </source>
</evidence>
<evidence type="ECO:0000313" key="15">
    <source>
        <dbReference type="Proteomes" id="UP001190640"/>
    </source>
</evidence>
<gene>
    <name evidence="16" type="primary">IL17RC</name>
</gene>
<dbReference type="CTD" id="84818"/>
<dbReference type="InterPro" id="IPR013568">
    <property type="entry name" value="SEFIR_dom"/>
</dbReference>
<keyword evidence="3" id="KW-1003">Cell membrane</keyword>
<dbReference type="InterPro" id="IPR039465">
    <property type="entry name" value="IL-17_rcpt-like"/>
</dbReference>
<organism evidence="15 16">
    <name type="scientific">Eublepharis macularius</name>
    <name type="common">Leopard gecko</name>
    <name type="synonym">Cyrtodactylus macularius</name>
    <dbReference type="NCBI Taxonomy" id="481883"/>
    <lineage>
        <taxon>Eukaryota</taxon>
        <taxon>Metazoa</taxon>
        <taxon>Chordata</taxon>
        <taxon>Craniata</taxon>
        <taxon>Vertebrata</taxon>
        <taxon>Euteleostomi</taxon>
        <taxon>Lepidosauria</taxon>
        <taxon>Squamata</taxon>
        <taxon>Bifurcata</taxon>
        <taxon>Gekkota</taxon>
        <taxon>Eublepharidae</taxon>
        <taxon>Eublepharinae</taxon>
        <taxon>Eublepharis</taxon>
    </lineage>
</organism>
<evidence type="ECO:0000256" key="2">
    <source>
        <dbReference type="ARBA" id="ARBA00004479"/>
    </source>
</evidence>
<dbReference type="PANTHER" id="PTHR15583:SF12">
    <property type="entry name" value="INTERLEUKIN-17 RECEPTOR C"/>
    <property type="match status" value="1"/>
</dbReference>
<feature type="signal peptide" evidence="13">
    <location>
        <begin position="1"/>
        <end position="36"/>
    </location>
</feature>
<keyword evidence="7 12" id="KW-0472">Membrane</keyword>
<dbReference type="RefSeq" id="XP_054833688.1">
    <property type="nucleotide sequence ID" value="XM_054977713.1"/>
</dbReference>
<evidence type="ECO:0000256" key="12">
    <source>
        <dbReference type="SAM" id="Phobius"/>
    </source>
</evidence>
<keyword evidence="6 12" id="KW-1133">Transmembrane helix</keyword>
<evidence type="ECO:0000256" key="9">
    <source>
        <dbReference type="ARBA" id="ARBA00023180"/>
    </source>
</evidence>
<evidence type="ECO:0000259" key="14">
    <source>
        <dbReference type="PROSITE" id="PS51534"/>
    </source>
</evidence>
<sequence length="746" mass="83370">MIPVMTYGKGILLSSRRILEMHILVLALILVHLPSACLLPENLPDSVSCTQDLGCQLLAGDVLCTQGEAVPMPELDPVLVLTEMKTRTILRCQQEQDCVPCVQVMLHLGLLGVKQDGRFGEAGAQPTRHHKELLRMHVWLSAQTYPSFRCVLMEVWLPRTHNSSLGSLQFDCFPIALSGELRITAFTNPFYESVPVLNHTHYGPNCNWHKAKDNIQLCQVPSLEVFSGAKEAVLQVWDFPVPQPYHLWLYLNQTQGRKGLNPPKELAGPENVSIPLSKVFPCLCLQIWPKTEDPPRTDLCPFARDTEALARAWAQSQLKLTVVRGTLSLLLSAPCELPGELVPCWKGDQLACYPLHSRLHLTLTPNEIQEFPGLRPHPNLCVQVRSNRSIRLQSCLQEDLTRSQQQLLLWETVSPQGNSSFCLLEQGSWVPIAQAISTRNTILREALQNDMKSGDCLQVWHSEDSETDMLWACSLQKYSRTHWGLAWMMALLGVCCILLVLLLRKETLKGWLRILNEDYSSGGMLQRRPVLILYSPDNARFERLAGILAAALTQLHLSVSLELWSRAELGSLGPMQWLHAQRQQVLQGGGTIVLLFSHGAVAGCAEWLGWEEKGTLPPVHTDGIFLASLNCVMPDFLAGKARDNYMVACFEELLPVAEIPRLFHSVPIYQLPSQLFSFLLALAGPGVGHEQRNGLRRHVAWIGKSLERAVEECQQKKPSWQHSPLLPPQPGDAQMKGTNGCPCTES</sequence>
<dbReference type="PROSITE" id="PS51534">
    <property type="entry name" value="SEFIR"/>
    <property type="match status" value="1"/>
</dbReference>
<keyword evidence="8 16" id="KW-0675">Receptor</keyword>
<evidence type="ECO:0000313" key="16">
    <source>
        <dbReference type="RefSeq" id="XP_054833688.1"/>
    </source>
</evidence>
<evidence type="ECO:0000256" key="4">
    <source>
        <dbReference type="ARBA" id="ARBA00022692"/>
    </source>
</evidence>
<dbReference type="Proteomes" id="UP001190640">
    <property type="component" value="Chromosome 4"/>
</dbReference>
<reference evidence="16" key="1">
    <citation type="submission" date="2025-08" db="UniProtKB">
        <authorList>
            <consortium name="RefSeq"/>
        </authorList>
    </citation>
    <scope>IDENTIFICATION</scope>
    <source>
        <tissue evidence="16">Blood</tissue>
    </source>
</reference>
<dbReference type="GO" id="GO:0006954">
    <property type="term" value="P:inflammatory response"/>
    <property type="evidence" value="ECO:0007669"/>
    <property type="project" value="UniProtKB-KW"/>
</dbReference>
<keyword evidence="5 13" id="KW-0732">Signal</keyword>
<evidence type="ECO:0000256" key="13">
    <source>
        <dbReference type="SAM" id="SignalP"/>
    </source>
</evidence>
<dbReference type="KEGG" id="emc:129328569"/>
<comment type="subcellular location">
    <subcellularLocation>
        <location evidence="1">Cell membrane</location>
        <topology evidence="1">Single-pass membrane protein</topology>
    </subcellularLocation>
    <subcellularLocation>
        <location evidence="2">Membrane</location>
        <topology evidence="2">Single-pass type I membrane protein</topology>
    </subcellularLocation>
</comment>
<feature type="domain" description="SEFIR" evidence="14">
    <location>
        <begin position="527"/>
        <end position="680"/>
    </location>
</feature>
<feature type="transmembrane region" description="Helical" evidence="12">
    <location>
        <begin position="483"/>
        <end position="503"/>
    </location>
</feature>
<name>A0AA97KXD8_EUBMA</name>
<evidence type="ECO:0000256" key="8">
    <source>
        <dbReference type="ARBA" id="ARBA00023170"/>
    </source>
</evidence>
<dbReference type="Pfam" id="PF08357">
    <property type="entry name" value="SEFIR"/>
    <property type="match status" value="1"/>
</dbReference>
<dbReference type="Pfam" id="PF15037">
    <property type="entry name" value="IL17_R_N"/>
    <property type="match status" value="1"/>
</dbReference>
<accession>A0AA97KXD8</accession>